<protein>
    <submittedName>
        <fullName evidence="2">Unannotated protein</fullName>
    </submittedName>
</protein>
<feature type="transmembrane region" description="Helical" evidence="1">
    <location>
        <begin position="56"/>
        <end position="77"/>
    </location>
</feature>
<keyword evidence="1" id="KW-0472">Membrane</keyword>
<sequence length="165" mass="19051">MAIRFLLVIPLIYLTHAFSWDFLRTWTTTLIVQGDAFLGTHLAVLSPTSFAVGDHYFKVVISCTSIDVLIGSLPLLLDRRKTVFGFIQFFLFYALVAEVLNILRLVLGFFAFDHGLSWRFAHEIPSGVFLFLWFIWLLHYRGWSSPSLLFKDQHKGELKEEKPPV</sequence>
<keyword evidence="1" id="KW-1133">Transmembrane helix</keyword>
<gene>
    <name evidence="2" type="ORF">UFOPK3684_00207</name>
</gene>
<reference evidence="2" key="1">
    <citation type="submission" date="2020-05" db="EMBL/GenBank/DDBJ databases">
        <authorList>
            <person name="Chiriac C."/>
            <person name="Salcher M."/>
            <person name="Ghai R."/>
            <person name="Kavagutti S V."/>
        </authorList>
    </citation>
    <scope>NUCLEOTIDE SEQUENCE</scope>
</reference>
<evidence type="ECO:0000313" key="2">
    <source>
        <dbReference type="EMBL" id="CAB4917742.1"/>
    </source>
</evidence>
<accession>A0A6J7HDM9</accession>
<feature type="transmembrane region" description="Helical" evidence="1">
    <location>
        <begin position="124"/>
        <end position="143"/>
    </location>
</feature>
<dbReference type="AlphaFoldDB" id="A0A6J7HDM9"/>
<keyword evidence="1" id="KW-0812">Transmembrane</keyword>
<organism evidence="2">
    <name type="scientific">freshwater metagenome</name>
    <dbReference type="NCBI Taxonomy" id="449393"/>
    <lineage>
        <taxon>unclassified sequences</taxon>
        <taxon>metagenomes</taxon>
        <taxon>ecological metagenomes</taxon>
    </lineage>
</organism>
<feature type="transmembrane region" description="Helical" evidence="1">
    <location>
        <begin position="89"/>
        <end position="112"/>
    </location>
</feature>
<name>A0A6J7HDM9_9ZZZZ</name>
<dbReference type="EMBL" id="CAFBMZ010000008">
    <property type="protein sequence ID" value="CAB4917742.1"/>
    <property type="molecule type" value="Genomic_DNA"/>
</dbReference>
<proteinExistence type="predicted"/>
<evidence type="ECO:0000256" key="1">
    <source>
        <dbReference type="SAM" id="Phobius"/>
    </source>
</evidence>